<accession>A0A1S8L978</accession>
<sequence length="155" mass="17891">MKLNAAEIIDIDNMNYFKQFNIYKTIHFPNSNINLKKEINCTSTINIVSAKFIDTPKGTSIEGQHLTGKKLVILGLLNVNLFLNGKCKYEDKAMKNIKIPFSEFIVLPTKICEDKEVNLRYLIEEVIVRPITKHDILISSVILLQYIDEYILEEK</sequence>
<dbReference type="KEGG" id="crw:CROST_008270"/>
<organism evidence="1 2">
    <name type="scientific">Clostridium felsineum</name>
    <dbReference type="NCBI Taxonomy" id="36839"/>
    <lineage>
        <taxon>Bacteria</taxon>
        <taxon>Bacillati</taxon>
        <taxon>Bacillota</taxon>
        <taxon>Clostridia</taxon>
        <taxon>Eubacteriales</taxon>
        <taxon>Clostridiaceae</taxon>
        <taxon>Clostridium</taxon>
    </lineage>
</organism>
<reference evidence="1 2" key="1">
    <citation type="submission" date="2022-04" db="EMBL/GenBank/DDBJ databases">
        <title>Genome sequence of C. roseum typestrain.</title>
        <authorList>
            <person name="Poehlein A."/>
            <person name="Schoch T."/>
            <person name="Duerre P."/>
            <person name="Daniel R."/>
        </authorList>
    </citation>
    <scope>NUCLEOTIDE SEQUENCE [LARGE SCALE GENOMIC DNA]</scope>
    <source>
        <strain evidence="1 2">DSM 7320</strain>
    </source>
</reference>
<evidence type="ECO:0000313" key="1">
    <source>
        <dbReference type="EMBL" id="URZ10119.1"/>
    </source>
</evidence>
<protein>
    <submittedName>
        <fullName evidence="1">Uncharacterized protein</fullName>
    </submittedName>
</protein>
<dbReference type="STRING" id="84029.CROST_17120"/>
<name>A0A1S8L978_9CLOT</name>
<gene>
    <name evidence="1" type="ORF">CROST_008270</name>
</gene>
<evidence type="ECO:0000313" key="2">
    <source>
        <dbReference type="Proteomes" id="UP000190951"/>
    </source>
</evidence>
<keyword evidence="2" id="KW-1185">Reference proteome</keyword>
<dbReference type="AlphaFoldDB" id="A0A1S8L978"/>
<proteinExistence type="predicted"/>
<dbReference type="RefSeq" id="WP_077835028.1">
    <property type="nucleotide sequence ID" value="NZ_CP096983.1"/>
</dbReference>
<dbReference type="EMBL" id="CP096983">
    <property type="protein sequence ID" value="URZ10119.1"/>
    <property type="molecule type" value="Genomic_DNA"/>
</dbReference>
<dbReference type="Proteomes" id="UP000190951">
    <property type="component" value="Chromosome"/>
</dbReference>